<sequence length="99" mass="10939">MKIKTLSRMIGLDTKTHDQEVKQSQVQVNILSGLNLGNGNRNGLRCSRLSANWAGIIWCAIDWTMSFIGRIKGSILDGPGSNRHSKDNARPIVFIGNMD</sequence>
<reference evidence="1" key="2">
    <citation type="submission" date="2022-01" db="EMBL/GenBank/DDBJ databases">
        <authorList>
            <person name="Yamashiro T."/>
            <person name="Shiraishi A."/>
            <person name="Satake H."/>
            <person name="Nakayama K."/>
        </authorList>
    </citation>
    <scope>NUCLEOTIDE SEQUENCE</scope>
</reference>
<evidence type="ECO:0000313" key="2">
    <source>
        <dbReference type="Proteomes" id="UP001151760"/>
    </source>
</evidence>
<accession>A0ABQ5IJD3</accession>
<reference evidence="1" key="1">
    <citation type="journal article" date="2022" name="Int. J. Mol. Sci.">
        <title>Draft Genome of Tanacetum Coccineum: Genomic Comparison of Closely Related Tanacetum-Family Plants.</title>
        <authorList>
            <person name="Yamashiro T."/>
            <person name="Shiraishi A."/>
            <person name="Nakayama K."/>
            <person name="Satake H."/>
        </authorList>
    </citation>
    <scope>NUCLEOTIDE SEQUENCE</scope>
</reference>
<protein>
    <submittedName>
        <fullName evidence="1">Uncharacterized protein</fullName>
    </submittedName>
</protein>
<gene>
    <name evidence="1" type="ORF">Tco_1109781</name>
</gene>
<comment type="caution">
    <text evidence="1">The sequence shown here is derived from an EMBL/GenBank/DDBJ whole genome shotgun (WGS) entry which is preliminary data.</text>
</comment>
<organism evidence="1 2">
    <name type="scientific">Tanacetum coccineum</name>
    <dbReference type="NCBI Taxonomy" id="301880"/>
    <lineage>
        <taxon>Eukaryota</taxon>
        <taxon>Viridiplantae</taxon>
        <taxon>Streptophyta</taxon>
        <taxon>Embryophyta</taxon>
        <taxon>Tracheophyta</taxon>
        <taxon>Spermatophyta</taxon>
        <taxon>Magnoliopsida</taxon>
        <taxon>eudicotyledons</taxon>
        <taxon>Gunneridae</taxon>
        <taxon>Pentapetalae</taxon>
        <taxon>asterids</taxon>
        <taxon>campanulids</taxon>
        <taxon>Asterales</taxon>
        <taxon>Asteraceae</taxon>
        <taxon>Asteroideae</taxon>
        <taxon>Anthemideae</taxon>
        <taxon>Anthemidinae</taxon>
        <taxon>Tanacetum</taxon>
    </lineage>
</organism>
<proteinExistence type="predicted"/>
<evidence type="ECO:0000313" key="1">
    <source>
        <dbReference type="EMBL" id="GJT99442.1"/>
    </source>
</evidence>
<dbReference type="EMBL" id="BQNB010020771">
    <property type="protein sequence ID" value="GJT99442.1"/>
    <property type="molecule type" value="Genomic_DNA"/>
</dbReference>
<dbReference type="Proteomes" id="UP001151760">
    <property type="component" value="Unassembled WGS sequence"/>
</dbReference>
<name>A0ABQ5IJD3_9ASTR</name>
<keyword evidence="2" id="KW-1185">Reference proteome</keyword>